<dbReference type="InterPro" id="IPR004667">
    <property type="entry name" value="ADP_ATP_car_bac_type"/>
</dbReference>
<dbReference type="eggNOG" id="ENOG502QSRY">
    <property type="taxonomic scope" value="Eukaryota"/>
</dbReference>
<dbReference type="GO" id="GO:0031969">
    <property type="term" value="C:chloroplast membrane"/>
    <property type="evidence" value="ECO:0007669"/>
    <property type="project" value="UniProtKB-SubCell"/>
</dbReference>
<feature type="region of interest" description="Disordered" evidence="10">
    <location>
        <begin position="314"/>
        <end position="353"/>
    </location>
</feature>
<name>E1ZGB2_CHLVA</name>
<keyword evidence="3 9" id="KW-0813">Transport</keyword>
<keyword evidence="9" id="KW-0150">Chloroplast</keyword>
<evidence type="ECO:0000256" key="8">
    <source>
        <dbReference type="ARBA" id="ARBA00023136"/>
    </source>
</evidence>
<evidence type="ECO:0000256" key="2">
    <source>
        <dbReference type="ARBA" id="ARBA00007127"/>
    </source>
</evidence>
<feature type="region of interest" description="Disordered" evidence="10">
    <location>
        <begin position="271"/>
        <end position="291"/>
    </location>
</feature>
<dbReference type="Pfam" id="PF03219">
    <property type="entry name" value="TLC"/>
    <property type="match status" value="2"/>
</dbReference>
<dbReference type="InParanoid" id="E1ZGB2"/>
<comment type="similarity">
    <text evidence="2 9">Belongs to the ADP/ATP translocase tlc family.</text>
</comment>
<dbReference type="PANTHER" id="PTHR31187">
    <property type="match status" value="1"/>
</dbReference>
<evidence type="ECO:0000313" key="13">
    <source>
        <dbReference type="Proteomes" id="UP000008141"/>
    </source>
</evidence>
<feature type="transmembrane region" description="Helical" evidence="9">
    <location>
        <begin position="65"/>
        <end position="84"/>
    </location>
</feature>
<feature type="transmembrane region" description="Helical" evidence="9">
    <location>
        <begin position="542"/>
        <end position="564"/>
    </location>
</feature>
<feature type="transmembrane region" description="Helical" evidence="9">
    <location>
        <begin position="447"/>
        <end position="465"/>
    </location>
</feature>
<dbReference type="GO" id="GO:0005524">
    <property type="term" value="F:ATP binding"/>
    <property type="evidence" value="ECO:0007669"/>
    <property type="project" value="UniProtKB-KW"/>
</dbReference>
<gene>
    <name evidence="12" type="ORF">CHLNCDRAFT_134175</name>
</gene>
<feature type="compositionally biased region" description="Low complexity" evidence="10">
    <location>
        <begin position="271"/>
        <end position="287"/>
    </location>
</feature>
<evidence type="ECO:0000256" key="10">
    <source>
        <dbReference type="SAM" id="MobiDB-lite"/>
    </source>
</evidence>
<dbReference type="PANTHER" id="PTHR31187:SF1">
    <property type="entry name" value="ADP,ATP CARRIER PROTEIN 1"/>
    <property type="match status" value="1"/>
</dbReference>
<feature type="transmembrane region" description="Helical" evidence="9">
    <location>
        <begin position="153"/>
        <end position="173"/>
    </location>
</feature>
<keyword evidence="5 9" id="KW-0547">Nucleotide-binding</keyword>
<accession>E1ZGB2</accession>
<feature type="signal peptide" evidence="11">
    <location>
        <begin position="1"/>
        <end position="17"/>
    </location>
</feature>
<proteinExistence type="inferred from homology"/>
<dbReference type="RefSeq" id="XP_005847225.1">
    <property type="nucleotide sequence ID" value="XM_005847163.1"/>
</dbReference>
<feature type="region of interest" description="Disordered" evidence="10">
    <location>
        <begin position="601"/>
        <end position="632"/>
    </location>
</feature>
<evidence type="ECO:0000256" key="3">
    <source>
        <dbReference type="ARBA" id="ARBA00022448"/>
    </source>
</evidence>
<keyword evidence="13" id="KW-1185">Reference proteome</keyword>
<dbReference type="AlphaFoldDB" id="E1ZGB2"/>
<keyword evidence="8 9" id="KW-0472">Membrane</keyword>
<feature type="chain" id="PRO_5003156282" description="ADP,ATP carrier protein" evidence="11">
    <location>
        <begin position="18"/>
        <end position="632"/>
    </location>
</feature>
<keyword evidence="7 9" id="KW-1133">Transmembrane helix</keyword>
<comment type="subcellular location">
    <subcellularLocation>
        <location evidence="1">Membrane</location>
        <topology evidence="1">Multi-pass membrane protein</topology>
    </subcellularLocation>
    <subcellularLocation>
        <location evidence="9">Plastid</location>
        <location evidence="9">Chloroplast membrane</location>
        <topology evidence="9">Multi-pass membrane protein</topology>
    </subcellularLocation>
</comment>
<reference evidence="12 13" key="1">
    <citation type="journal article" date="2010" name="Plant Cell">
        <title>The Chlorella variabilis NC64A genome reveals adaptation to photosymbiosis, coevolution with viruses, and cryptic sex.</title>
        <authorList>
            <person name="Blanc G."/>
            <person name="Duncan G."/>
            <person name="Agarkova I."/>
            <person name="Borodovsky M."/>
            <person name="Gurnon J."/>
            <person name="Kuo A."/>
            <person name="Lindquist E."/>
            <person name="Lucas S."/>
            <person name="Pangilinan J."/>
            <person name="Polle J."/>
            <person name="Salamov A."/>
            <person name="Terry A."/>
            <person name="Yamada T."/>
            <person name="Dunigan D.D."/>
            <person name="Grigoriev I.V."/>
            <person name="Claverie J.M."/>
            <person name="Van Etten J.L."/>
        </authorList>
    </citation>
    <scope>NUCLEOTIDE SEQUENCE [LARGE SCALE GENOMIC DNA]</scope>
    <source>
        <strain evidence="12 13">NC64A</strain>
    </source>
</reference>
<evidence type="ECO:0000256" key="5">
    <source>
        <dbReference type="ARBA" id="ARBA00022741"/>
    </source>
</evidence>
<keyword evidence="6 9" id="KW-0067">ATP-binding</keyword>
<dbReference type="EMBL" id="GL433845">
    <property type="protein sequence ID" value="EFN55123.1"/>
    <property type="molecule type" value="Genomic_DNA"/>
</dbReference>
<sequence length="632" mass="66880">MSLLFFLMAFVNTIIDSLKDSLVITAVGGGTEVIPYLTVYAVLPMSMLFLVAYSWGTQRFSREKLFNIIIGIFLTFYAGFAMLYPHHDALHLNSMADQLVTALPSGLSGMVGMIRNWLFTLFYCVSELWGDVVLSLLFWGLANETTSIEDAPLLYPLFGIGANIAQTMAGRVLRLFSDAGSSSQLHYASQLQSIMFLCLGLGGVILALHAWISRTFPKNPKGSTALKLAAQRRAVAAGAASDGSKPHHRALDLEAAVKGLNYCSLEEQQEAAQRNGAAPPPANGTAALRNNGAALPPQQTAVNAAAAAATETPLAGGNHARNGHVADSTQAGSSNQDAAAEVEQQQAKKKRKKEAMSMKDAWQFLCKSPQIQCLAVMALAQGITTNLLDLAWKHYLHKLATTPAAYSAFLGDTAMWTGIVTGTLMFASPLLFDRIGWRGVASVTPNFMLFAGLPFFAGCIAFTFMAGSLAVGPAGMVLFALVMTGAVMQVFSRGAKFSLFKPAEEMVYIGLDDESRTKGKAAIDVVGAQSGKSIGSVLQQALLILSGGTLGGILPLLAVFYAVMLRSWTRAVDDLAEHYDPSHAHRMSVAGSLDEDDVAGVLPPVAVGGGPDGDDYGGAAASAPGRTPTPAY</sequence>
<feature type="transmembrane region" description="Helical" evidence="9">
    <location>
        <begin position="404"/>
        <end position="427"/>
    </location>
</feature>
<feature type="transmembrane region" description="Helical" evidence="9">
    <location>
        <begin position="117"/>
        <end position="141"/>
    </location>
</feature>
<feature type="compositionally biased region" description="Polar residues" evidence="10">
    <location>
        <begin position="327"/>
        <end position="337"/>
    </location>
</feature>
<dbReference type="GO" id="GO:0005471">
    <property type="term" value="F:ATP:ADP antiporter activity"/>
    <property type="evidence" value="ECO:0007669"/>
    <property type="project" value="InterPro"/>
</dbReference>
<protein>
    <recommendedName>
        <fullName evidence="9">ADP,ATP carrier protein</fullName>
    </recommendedName>
</protein>
<organism evidence="13">
    <name type="scientific">Chlorella variabilis</name>
    <name type="common">Green alga</name>
    <dbReference type="NCBI Taxonomy" id="554065"/>
    <lineage>
        <taxon>Eukaryota</taxon>
        <taxon>Viridiplantae</taxon>
        <taxon>Chlorophyta</taxon>
        <taxon>core chlorophytes</taxon>
        <taxon>Trebouxiophyceae</taxon>
        <taxon>Chlorellales</taxon>
        <taxon>Chlorellaceae</taxon>
        <taxon>Chlorella clade</taxon>
        <taxon>Chlorella</taxon>
    </lineage>
</organism>
<evidence type="ECO:0000256" key="7">
    <source>
        <dbReference type="ARBA" id="ARBA00022989"/>
    </source>
</evidence>
<feature type="transmembrane region" description="Helical" evidence="9">
    <location>
        <begin position="193"/>
        <end position="212"/>
    </location>
</feature>
<dbReference type="KEGG" id="cvr:CHLNCDRAFT_134175"/>
<dbReference type="OrthoDB" id="2190844at2759"/>
<feature type="transmembrane region" description="Helical" evidence="9">
    <location>
        <begin position="471"/>
        <end position="491"/>
    </location>
</feature>
<dbReference type="Proteomes" id="UP000008141">
    <property type="component" value="Unassembled WGS sequence"/>
</dbReference>
<evidence type="ECO:0000256" key="4">
    <source>
        <dbReference type="ARBA" id="ARBA00022692"/>
    </source>
</evidence>
<feature type="transmembrane region" description="Helical" evidence="9">
    <location>
        <begin position="33"/>
        <end position="53"/>
    </location>
</feature>
<evidence type="ECO:0000256" key="1">
    <source>
        <dbReference type="ARBA" id="ARBA00004141"/>
    </source>
</evidence>
<evidence type="ECO:0000313" key="12">
    <source>
        <dbReference type="EMBL" id="EFN55123.1"/>
    </source>
</evidence>
<evidence type="ECO:0000256" key="6">
    <source>
        <dbReference type="ARBA" id="ARBA00022840"/>
    </source>
</evidence>
<evidence type="ECO:0000256" key="9">
    <source>
        <dbReference type="RuleBase" id="RU363121"/>
    </source>
</evidence>
<dbReference type="OMA" id="WGLANDT"/>
<keyword evidence="4 9" id="KW-0812">Transmembrane</keyword>
<evidence type="ECO:0000256" key="11">
    <source>
        <dbReference type="SAM" id="SignalP"/>
    </source>
</evidence>
<keyword evidence="11" id="KW-0732">Signal</keyword>
<dbReference type="GeneID" id="17354624"/>
<keyword evidence="9" id="KW-0934">Plastid</keyword>